<feature type="transmembrane region" description="Helical" evidence="1">
    <location>
        <begin position="125"/>
        <end position="144"/>
    </location>
</feature>
<evidence type="ECO:0000313" key="2">
    <source>
        <dbReference type="EMBL" id="UVI28827.1"/>
    </source>
</evidence>
<dbReference type="Proteomes" id="UP001057877">
    <property type="component" value="Chromosome"/>
</dbReference>
<evidence type="ECO:0000313" key="3">
    <source>
        <dbReference type="Proteomes" id="UP001057877"/>
    </source>
</evidence>
<feature type="transmembrane region" description="Helical" evidence="1">
    <location>
        <begin position="165"/>
        <end position="186"/>
    </location>
</feature>
<gene>
    <name evidence="2" type="ORF">L1F29_25805</name>
</gene>
<feature type="transmembrane region" description="Helical" evidence="1">
    <location>
        <begin position="192"/>
        <end position="212"/>
    </location>
</feature>
<reference evidence="2" key="1">
    <citation type="submission" date="2022-01" db="EMBL/GenBank/DDBJ databases">
        <title>Paenibacillus spongiae sp. nov., isolated from marine sponge.</title>
        <authorList>
            <person name="Li Z."/>
            <person name="Zhang M."/>
        </authorList>
    </citation>
    <scope>NUCLEOTIDE SEQUENCE</scope>
    <source>
        <strain evidence="2">PHS-Z3</strain>
    </source>
</reference>
<name>A0ABY5S7L7_9BACL</name>
<dbReference type="EMBL" id="CP091430">
    <property type="protein sequence ID" value="UVI28827.1"/>
    <property type="molecule type" value="Genomic_DNA"/>
</dbReference>
<evidence type="ECO:0000256" key="1">
    <source>
        <dbReference type="SAM" id="Phobius"/>
    </source>
</evidence>
<keyword evidence="1" id="KW-0812">Transmembrane</keyword>
<keyword evidence="3" id="KW-1185">Reference proteome</keyword>
<dbReference type="RefSeq" id="WP_258384915.1">
    <property type="nucleotide sequence ID" value="NZ_CP091430.1"/>
</dbReference>
<feature type="transmembrane region" description="Helical" evidence="1">
    <location>
        <begin position="38"/>
        <end position="58"/>
    </location>
</feature>
<feature type="transmembrane region" description="Helical" evidence="1">
    <location>
        <begin position="64"/>
        <end position="85"/>
    </location>
</feature>
<keyword evidence="1" id="KW-1133">Transmembrane helix</keyword>
<feature type="transmembrane region" description="Helical" evidence="1">
    <location>
        <begin position="92"/>
        <end position="113"/>
    </location>
</feature>
<organism evidence="2 3">
    <name type="scientific">Paenibacillus spongiae</name>
    <dbReference type="NCBI Taxonomy" id="2909671"/>
    <lineage>
        <taxon>Bacteria</taxon>
        <taxon>Bacillati</taxon>
        <taxon>Bacillota</taxon>
        <taxon>Bacilli</taxon>
        <taxon>Bacillales</taxon>
        <taxon>Paenibacillaceae</taxon>
        <taxon>Paenibacillus</taxon>
    </lineage>
</organism>
<sequence>MAEHHITQVESQVREGTKYNRKALQAYLSLYPASGIRLNAAVLVLFFLNLFLVIPVLSVPYVPLYAYLLIPALIVMNVWALALIIAPRKLQLNYVLFRGVFGLVCSAGFMIVTQKLAYSGLRLTTPWYALVSFTAYGFALYHYARSHIRKLESPPKQRQDRTGMPMVSLTALTGLGYLLANLSLMFVSEETVTIILMCVYTMLAFIMFHFILELHRYYWLKRSAGKAPSSRACRKKP</sequence>
<proteinExistence type="predicted"/>
<protein>
    <submittedName>
        <fullName evidence="2">Uncharacterized protein</fullName>
    </submittedName>
</protein>
<keyword evidence="1" id="KW-0472">Membrane</keyword>
<accession>A0ABY5S7L7</accession>